<accession>A0ABS2A5H0</accession>
<keyword evidence="1" id="KW-0472">Membrane</keyword>
<dbReference type="RefSeq" id="WP_203374919.1">
    <property type="nucleotide sequence ID" value="NZ_JAENHP010000001.1"/>
</dbReference>
<feature type="transmembrane region" description="Helical" evidence="1">
    <location>
        <begin position="160"/>
        <end position="177"/>
    </location>
</feature>
<evidence type="ECO:0000259" key="2">
    <source>
        <dbReference type="PROSITE" id="PS50914"/>
    </source>
</evidence>
<dbReference type="Pfam" id="PF04972">
    <property type="entry name" value="BON"/>
    <property type="match status" value="1"/>
</dbReference>
<name>A0ABS2A5H0_9ACTN</name>
<dbReference type="Proteomes" id="UP000632138">
    <property type="component" value="Unassembled WGS sequence"/>
</dbReference>
<evidence type="ECO:0000256" key="1">
    <source>
        <dbReference type="SAM" id="Phobius"/>
    </source>
</evidence>
<dbReference type="Gene3D" id="3.30.1340.30">
    <property type="match status" value="1"/>
</dbReference>
<sequence length="180" mass="19180">MQPLPDDEFLAAQRRRDPVTVSRETRLVLAAVLGLAGDDRTRHEPIRVSAQNDVVLLAGAVRSWSARTTAAEVVRSLPGAQDVCNTLVVPPGAAAPRGDGFDEIVAGLRPSTRERWRNRRSRAGSTLAARRTGAGPVVFAALIVLWLALPVVTVVFDLPALPALLIALAGTAATVSVRRR</sequence>
<evidence type="ECO:0000313" key="4">
    <source>
        <dbReference type="Proteomes" id="UP000632138"/>
    </source>
</evidence>
<gene>
    <name evidence="3" type="ORF">JIG36_05870</name>
</gene>
<feature type="domain" description="BON" evidence="2">
    <location>
        <begin position="17"/>
        <end position="91"/>
    </location>
</feature>
<dbReference type="PROSITE" id="PS50914">
    <property type="entry name" value="BON"/>
    <property type="match status" value="1"/>
</dbReference>
<evidence type="ECO:0000313" key="3">
    <source>
        <dbReference type="EMBL" id="MBM2615087.1"/>
    </source>
</evidence>
<keyword evidence="1" id="KW-1133">Transmembrane helix</keyword>
<protein>
    <submittedName>
        <fullName evidence="3">BON domain-containing protein</fullName>
    </submittedName>
</protein>
<dbReference type="InterPro" id="IPR007055">
    <property type="entry name" value="BON_dom"/>
</dbReference>
<reference evidence="3 4" key="1">
    <citation type="submission" date="2021-01" db="EMBL/GenBank/DDBJ databases">
        <title>Actinoplanes sp. nov. LDG1-06 isolated from lichen.</title>
        <authorList>
            <person name="Saeng-In P."/>
            <person name="Phongsopitanun W."/>
            <person name="Kanchanasin P."/>
            <person name="Yuki M."/>
            <person name="Kudo T."/>
            <person name="Ohkuma M."/>
            <person name="Tanasupawat S."/>
        </authorList>
    </citation>
    <scope>NUCLEOTIDE SEQUENCE [LARGE SCALE GENOMIC DNA]</scope>
    <source>
        <strain evidence="3 4">LDG1-06</strain>
    </source>
</reference>
<keyword evidence="1" id="KW-0812">Transmembrane</keyword>
<dbReference type="EMBL" id="JAENHP010000001">
    <property type="protein sequence ID" value="MBM2615087.1"/>
    <property type="molecule type" value="Genomic_DNA"/>
</dbReference>
<proteinExistence type="predicted"/>
<feature type="transmembrane region" description="Helical" evidence="1">
    <location>
        <begin position="127"/>
        <end position="148"/>
    </location>
</feature>
<comment type="caution">
    <text evidence="3">The sequence shown here is derived from an EMBL/GenBank/DDBJ whole genome shotgun (WGS) entry which is preliminary data.</text>
</comment>
<organism evidence="3 4">
    <name type="scientific">Paractinoplanes ovalisporus</name>
    <dbReference type="NCBI Taxonomy" id="2810368"/>
    <lineage>
        <taxon>Bacteria</taxon>
        <taxon>Bacillati</taxon>
        <taxon>Actinomycetota</taxon>
        <taxon>Actinomycetes</taxon>
        <taxon>Micromonosporales</taxon>
        <taxon>Micromonosporaceae</taxon>
        <taxon>Paractinoplanes</taxon>
    </lineage>
</organism>
<keyword evidence="4" id="KW-1185">Reference proteome</keyword>